<proteinExistence type="predicted"/>
<feature type="compositionally biased region" description="Pro residues" evidence="2">
    <location>
        <begin position="58"/>
        <end position="70"/>
    </location>
</feature>
<reference evidence="4" key="1">
    <citation type="journal article" date="2013" name="G3 (Bethesda)">
        <title>Comparative genomics of a plant-pathogenic fungus, Pyrenophora tritici-repentis, reveals transduplication and the impact of repeat elements on pathogenicity and population divergence.</title>
        <authorList>
            <person name="Manning V.A."/>
            <person name="Pandelova I."/>
            <person name="Dhillon B."/>
            <person name="Wilhelm L.J."/>
            <person name="Goodwin S.B."/>
            <person name="Berlin A.M."/>
            <person name="Figueroa M."/>
            <person name="Freitag M."/>
            <person name="Hane J.K."/>
            <person name="Henrissat B."/>
            <person name="Holman W.H."/>
            <person name="Kodira C.D."/>
            <person name="Martin J."/>
            <person name="Oliver R.P."/>
            <person name="Robbertse B."/>
            <person name="Schackwitz W."/>
            <person name="Schwartz D.C."/>
            <person name="Spatafora J.W."/>
            <person name="Turgeon B.G."/>
            <person name="Yandava C."/>
            <person name="Young S."/>
            <person name="Zhou S."/>
            <person name="Zeng Q."/>
            <person name="Grigoriev I.V."/>
            <person name="Ma L.-J."/>
            <person name="Ciuffetti L.M."/>
        </authorList>
    </citation>
    <scope>NUCLEOTIDE SEQUENCE [LARGE SCALE GENOMIC DNA]</scope>
    <source>
        <strain evidence="4">Pt-1C-BFP</strain>
    </source>
</reference>
<sequence>MCNVVSSFGLSNRKEQEAEAKAKAEEKAAEAAEKSTTNSDREGSQTVVATIPKREPSLTPPPSTSEPSPPESSLKRTRSISVESDNEEELREALGAAGPSRSTVRALDFMTPTPKKPKIMSQPEYHETSGLPTPQTAQPMATISSSFDITPTPSRFTNASDEDLVQSFFGLLGAANVPLDDITKNQLHSTLLRHAKNIEGYKRDQKLFRFQAEARIAKLEADLKVKEIENENLIWQTVPRWEPPNSVMTFNAPNTASSV</sequence>
<evidence type="ECO:0000313" key="3">
    <source>
        <dbReference type="EMBL" id="EDU50766.1"/>
    </source>
</evidence>
<dbReference type="AlphaFoldDB" id="B2WCY8"/>
<dbReference type="InParanoid" id="B2WCY8"/>
<evidence type="ECO:0000256" key="1">
    <source>
        <dbReference type="SAM" id="Coils"/>
    </source>
</evidence>
<feature type="coiled-coil region" evidence="1">
    <location>
        <begin position="209"/>
        <end position="236"/>
    </location>
</feature>
<dbReference type="OrthoDB" id="430051at2759"/>
<evidence type="ECO:0000256" key="2">
    <source>
        <dbReference type="SAM" id="MobiDB-lite"/>
    </source>
</evidence>
<protein>
    <submittedName>
        <fullName evidence="3">Uncharacterized protein</fullName>
    </submittedName>
</protein>
<dbReference type="STRING" id="426418.B2WCY8"/>
<accession>B2WCY8</accession>
<dbReference type="HOGENOM" id="CLU_1074185_0_0_1"/>
<evidence type="ECO:0000313" key="4">
    <source>
        <dbReference type="Proteomes" id="UP000001471"/>
    </source>
</evidence>
<dbReference type="EMBL" id="DS231622">
    <property type="protein sequence ID" value="EDU50766.1"/>
    <property type="molecule type" value="Genomic_DNA"/>
</dbReference>
<name>B2WCY8_PYRTR</name>
<feature type="compositionally biased region" description="Basic and acidic residues" evidence="2">
    <location>
        <begin position="12"/>
        <end position="43"/>
    </location>
</feature>
<keyword evidence="1" id="KW-0175">Coiled coil</keyword>
<feature type="compositionally biased region" description="Polar residues" evidence="2">
    <location>
        <begin position="1"/>
        <end position="10"/>
    </location>
</feature>
<dbReference type="Proteomes" id="UP000001471">
    <property type="component" value="Unassembled WGS sequence"/>
</dbReference>
<organism evidence="3 4">
    <name type="scientific">Pyrenophora tritici-repentis (strain Pt-1C-BFP)</name>
    <name type="common">Wheat tan spot fungus</name>
    <name type="synonym">Drechslera tritici-repentis</name>
    <dbReference type="NCBI Taxonomy" id="426418"/>
    <lineage>
        <taxon>Eukaryota</taxon>
        <taxon>Fungi</taxon>
        <taxon>Dikarya</taxon>
        <taxon>Ascomycota</taxon>
        <taxon>Pezizomycotina</taxon>
        <taxon>Dothideomycetes</taxon>
        <taxon>Pleosporomycetidae</taxon>
        <taxon>Pleosporales</taxon>
        <taxon>Pleosporineae</taxon>
        <taxon>Pleosporaceae</taxon>
        <taxon>Pyrenophora</taxon>
    </lineage>
</organism>
<feature type="region of interest" description="Disordered" evidence="2">
    <location>
        <begin position="1"/>
        <end position="136"/>
    </location>
</feature>
<gene>
    <name evidence="3" type="ORF">PTRG_07847</name>
</gene>